<reference evidence="1 2" key="1">
    <citation type="submission" date="2020-04" db="EMBL/GenBank/DDBJ databases">
        <title>Gordonia sp. nov. TBRC 11910.</title>
        <authorList>
            <person name="Suriyachadkun C."/>
        </authorList>
    </citation>
    <scope>NUCLEOTIDE SEQUENCE [LARGE SCALE GENOMIC DNA]</scope>
    <source>
        <strain evidence="1 2">TBRC 11910</strain>
    </source>
</reference>
<keyword evidence="2" id="KW-1185">Reference proteome</keyword>
<evidence type="ECO:0000313" key="2">
    <source>
        <dbReference type="Proteomes" id="UP000550729"/>
    </source>
</evidence>
<dbReference type="SUPFAM" id="SSF46785">
    <property type="entry name" value="Winged helix' DNA-binding domain"/>
    <property type="match status" value="1"/>
</dbReference>
<protein>
    <submittedName>
        <fullName evidence="1">Transcriptional regulator</fullName>
    </submittedName>
</protein>
<gene>
    <name evidence="1" type="ORF">HH308_05910</name>
</gene>
<sequence>MTLSDPRAAVLRTLRNADGPVDAATVAKQLQVHVTTARFHLNNLIKSGEASTAQLPSTSVGRPRLGYVAAPDAPTDELVALLLGQLGPTAHSREQRAAEAGRLWAARHPAPPAPTPLPDPVTVVVDALRGLGFQIRSTTSAFGSHELTICSCPLKELSTDHPEIAQGIARGVIEEALATASAALGSQYAVAVRPDVAGGNCEITVGLSPQVRSASRH</sequence>
<dbReference type="Proteomes" id="UP000550729">
    <property type="component" value="Unassembled WGS sequence"/>
</dbReference>
<proteinExistence type="predicted"/>
<dbReference type="EMBL" id="JABBNB010000005">
    <property type="protein sequence ID" value="NMO00749.1"/>
    <property type="molecule type" value="Genomic_DNA"/>
</dbReference>
<dbReference type="AlphaFoldDB" id="A0A848KRN3"/>
<dbReference type="InterPro" id="IPR036390">
    <property type="entry name" value="WH_DNA-bd_sf"/>
</dbReference>
<organism evidence="1 2">
    <name type="scientific">Gordonia asplenii</name>
    <dbReference type="NCBI Taxonomy" id="2725283"/>
    <lineage>
        <taxon>Bacteria</taxon>
        <taxon>Bacillati</taxon>
        <taxon>Actinomycetota</taxon>
        <taxon>Actinomycetes</taxon>
        <taxon>Mycobacteriales</taxon>
        <taxon>Gordoniaceae</taxon>
        <taxon>Gordonia</taxon>
    </lineage>
</organism>
<name>A0A848KRN3_9ACTN</name>
<accession>A0A848KRN3</accession>
<dbReference type="RefSeq" id="WP_170193261.1">
    <property type="nucleotide sequence ID" value="NZ_JABBNB010000005.1"/>
</dbReference>
<comment type="caution">
    <text evidence="1">The sequence shown here is derived from an EMBL/GenBank/DDBJ whole genome shotgun (WGS) entry which is preliminary data.</text>
</comment>
<evidence type="ECO:0000313" key="1">
    <source>
        <dbReference type="EMBL" id="NMO00749.1"/>
    </source>
</evidence>